<dbReference type="Pfam" id="PF19289">
    <property type="entry name" value="PmbA_TldD_3rd"/>
    <property type="match status" value="1"/>
</dbReference>
<feature type="domain" description="Metalloprotease TldD/E C-terminal" evidence="3">
    <location>
        <begin position="226"/>
        <end position="445"/>
    </location>
</feature>
<evidence type="ECO:0000313" key="5">
    <source>
        <dbReference type="EMBL" id="GLI54693.1"/>
    </source>
</evidence>
<accession>A0A9W6LLS8</accession>
<evidence type="ECO:0000313" key="6">
    <source>
        <dbReference type="Proteomes" id="UP001144471"/>
    </source>
</evidence>
<evidence type="ECO:0000256" key="1">
    <source>
        <dbReference type="ARBA" id="ARBA00005836"/>
    </source>
</evidence>
<dbReference type="Proteomes" id="UP001144471">
    <property type="component" value="Unassembled WGS sequence"/>
</dbReference>
<organism evidence="5 6">
    <name type="scientific">Propionigenium maris DSM 9537</name>
    <dbReference type="NCBI Taxonomy" id="1123000"/>
    <lineage>
        <taxon>Bacteria</taxon>
        <taxon>Fusobacteriati</taxon>
        <taxon>Fusobacteriota</taxon>
        <taxon>Fusobacteriia</taxon>
        <taxon>Fusobacteriales</taxon>
        <taxon>Fusobacteriaceae</taxon>
        <taxon>Propionigenium</taxon>
    </lineage>
</organism>
<dbReference type="GO" id="GO:0008237">
    <property type="term" value="F:metallopeptidase activity"/>
    <property type="evidence" value="ECO:0007669"/>
    <property type="project" value="InterPro"/>
</dbReference>
<dbReference type="InterPro" id="IPR035068">
    <property type="entry name" value="TldD/PmbA_N"/>
</dbReference>
<proteinExistence type="inferred from homology"/>
<name>A0A9W6LLS8_9FUSO</name>
<dbReference type="SUPFAM" id="SSF111283">
    <property type="entry name" value="Putative modulator of DNA gyrase, PmbA/TldD"/>
    <property type="match status" value="1"/>
</dbReference>
<evidence type="ECO:0000259" key="2">
    <source>
        <dbReference type="Pfam" id="PF01523"/>
    </source>
</evidence>
<comment type="caution">
    <text evidence="5">The sequence shown here is derived from an EMBL/GenBank/DDBJ whole genome shotgun (WGS) entry which is preliminary data.</text>
</comment>
<dbReference type="InterPro" id="IPR036059">
    <property type="entry name" value="TldD/PmbA_sf"/>
</dbReference>
<keyword evidence="6" id="KW-1185">Reference proteome</keyword>
<dbReference type="Pfam" id="PF01523">
    <property type="entry name" value="PmbA_TldD_1st"/>
    <property type="match status" value="1"/>
</dbReference>
<gene>
    <name evidence="5" type="ORF">PM10SUCC1_02080</name>
</gene>
<dbReference type="PANTHER" id="PTHR43421:SF1">
    <property type="entry name" value="METALLOPROTEASE PMBA"/>
    <property type="match status" value="1"/>
</dbReference>
<dbReference type="InterPro" id="IPR047657">
    <property type="entry name" value="PmbA"/>
</dbReference>
<protein>
    <submittedName>
        <fullName evidence="5">Peptidase</fullName>
    </submittedName>
</protein>
<dbReference type="EMBL" id="BSDY01000001">
    <property type="protein sequence ID" value="GLI54693.1"/>
    <property type="molecule type" value="Genomic_DNA"/>
</dbReference>
<feature type="domain" description="Metalloprotease TldD/E central" evidence="4">
    <location>
        <begin position="114"/>
        <end position="218"/>
    </location>
</feature>
<dbReference type="InterPro" id="IPR045570">
    <property type="entry name" value="Metalloprtase-TldD/E_cen_dom"/>
</dbReference>
<dbReference type="InterPro" id="IPR045569">
    <property type="entry name" value="Metalloprtase-TldD/E_C"/>
</dbReference>
<evidence type="ECO:0000259" key="3">
    <source>
        <dbReference type="Pfam" id="PF19289"/>
    </source>
</evidence>
<dbReference type="Gene3D" id="3.30.2290.10">
    <property type="entry name" value="PmbA/TldD superfamily"/>
    <property type="match status" value="1"/>
</dbReference>
<dbReference type="InterPro" id="IPR002510">
    <property type="entry name" value="Metalloprtase-TldD/E_N"/>
</dbReference>
<sequence length="447" mass="48695">MNVKEFIDELFKELDRRNLEEYEIYYMSSGKSTVKVFKGEVDSYSDSTTRGISLRVKRDNKMGYSYSESLTERDIDYIIEEALNNAQIIENNEVEPMHNGEGEYVVVEDYNPTLSDLSVEERVEFLSTMEKTAMEKDPRITSVNYCMFGMGESERVIKNSKGMDLSDRGNSAYTYLSVVAKEGDLVKTGAAFKVGNDFGEFDPVALAEEAVEKAIKKLDTISGVEGELPVIIRNEAFGDMLGAFSGVFSAESVQKGISKLKGQLGEVIASSAVTLVDDPHLEKGLGSTGFDSEGFPTKYKEIIAKGRLESYLYNLKTAKIDGVESTGNASKGSYKGTIGISPSNFYILEGERSPEEISGEIQKGVYIDSFAGLHSGINPISGDFSLAAEGFAIVEGKKTKALKQITVAGNYFQLLKDIVEVASDLSFGLSSIGSPSISVKSLSIAAD</sequence>
<evidence type="ECO:0000259" key="4">
    <source>
        <dbReference type="Pfam" id="PF19290"/>
    </source>
</evidence>
<dbReference type="Pfam" id="PF19290">
    <property type="entry name" value="PmbA_TldD_2nd"/>
    <property type="match status" value="1"/>
</dbReference>
<dbReference type="AlphaFoldDB" id="A0A9W6LLS8"/>
<dbReference type="RefSeq" id="WP_281832574.1">
    <property type="nucleotide sequence ID" value="NZ_BSDY01000001.1"/>
</dbReference>
<comment type="similarity">
    <text evidence="1">Belongs to the peptidase U62 family.</text>
</comment>
<dbReference type="GO" id="GO:0006508">
    <property type="term" value="P:proteolysis"/>
    <property type="evidence" value="ECO:0007669"/>
    <property type="project" value="InterPro"/>
</dbReference>
<reference evidence="5" key="1">
    <citation type="submission" date="2022-12" db="EMBL/GenBank/DDBJ databases">
        <title>Reference genome sequencing for broad-spectrum identification of bacterial and archaeal isolates by mass spectrometry.</title>
        <authorList>
            <person name="Sekiguchi Y."/>
            <person name="Tourlousse D.M."/>
        </authorList>
    </citation>
    <scope>NUCLEOTIDE SEQUENCE</scope>
    <source>
        <strain evidence="5">10succ1</strain>
    </source>
</reference>
<feature type="domain" description="Metalloprotease TldD/E N-terminal" evidence="2">
    <location>
        <begin position="22"/>
        <end position="86"/>
    </location>
</feature>
<dbReference type="PANTHER" id="PTHR43421">
    <property type="entry name" value="METALLOPROTEASE PMBA"/>
    <property type="match status" value="1"/>
</dbReference>
<dbReference type="GO" id="GO:0005829">
    <property type="term" value="C:cytosol"/>
    <property type="evidence" value="ECO:0007669"/>
    <property type="project" value="TreeGrafter"/>
</dbReference>